<dbReference type="Proteomes" id="UP000006729">
    <property type="component" value="Chromosome 5"/>
</dbReference>
<sequence>MYCYDASMYNILSTHEQEGEEEIHIYVDADIDASPLTLRMSMCYLGKPNDSRSPGTEYFKGHDDDVENNNKVILVVKEQDLNLNKDDFDAGVDFVVSGDMGANVDVYSNVKGVVRGVMGDDLDVDCSGDFNVGVRASLRAPRLIPRALKLTTMCANVIGVISVGVDGSSVVDDGVDLSWVVGVTGDNMDSDSVKVRIFCGNFDNEWKLSSDDDDRDIEAKAYTNLQYKSYLKDIIDMDKAALSWLNNINAETWARHLFDNEIKVEKVTFKLAESLNS</sequence>
<proteinExistence type="predicted"/>
<organism evidence="1 2">
    <name type="scientific">Populus trichocarpa</name>
    <name type="common">Western balsam poplar</name>
    <name type="synonym">Populus balsamifera subsp. trichocarpa</name>
    <dbReference type="NCBI Taxonomy" id="3694"/>
    <lineage>
        <taxon>Eukaryota</taxon>
        <taxon>Viridiplantae</taxon>
        <taxon>Streptophyta</taxon>
        <taxon>Embryophyta</taxon>
        <taxon>Tracheophyta</taxon>
        <taxon>Spermatophyta</taxon>
        <taxon>Magnoliopsida</taxon>
        <taxon>eudicotyledons</taxon>
        <taxon>Gunneridae</taxon>
        <taxon>Pentapetalae</taxon>
        <taxon>rosids</taxon>
        <taxon>fabids</taxon>
        <taxon>Malpighiales</taxon>
        <taxon>Salicaceae</taxon>
        <taxon>Saliceae</taxon>
        <taxon>Populus</taxon>
    </lineage>
</organism>
<name>A0A2K2AIX5_POPTR</name>
<keyword evidence="2" id="KW-1185">Reference proteome</keyword>
<protein>
    <submittedName>
        <fullName evidence="1">Uncharacterized protein</fullName>
    </submittedName>
</protein>
<dbReference type="AlphaFoldDB" id="A0A2K2AIX5"/>
<gene>
    <name evidence="1" type="ORF">POPTR_005G191200</name>
</gene>
<evidence type="ECO:0000313" key="2">
    <source>
        <dbReference type="Proteomes" id="UP000006729"/>
    </source>
</evidence>
<accession>A0A2K2AIX5</accession>
<evidence type="ECO:0000313" key="1">
    <source>
        <dbReference type="EMBL" id="PNT37481.1"/>
    </source>
</evidence>
<reference evidence="1 2" key="1">
    <citation type="journal article" date="2006" name="Science">
        <title>The genome of black cottonwood, Populus trichocarpa (Torr. &amp; Gray).</title>
        <authorList>
            <person name="Tuskan G.A."/>
            <person name="Difazio S."/>
            <person name="Jansson S."/>
            <person name="Bohlmann J."/>
            <person name="Grigoriev I."/>
            <person name="Hellsten U."/>
            <person name="Putnam N."/>
            <person name="Ralph S."/>
            <person name="Rombauts S."/>
            <person name="Salamov A."/>
            <person name="Schein J."/>
            <person name="Sterck L."/>
            <person name="Aerts A."/>
            <person name="Bhalerao R.R."/>
            <person name="Bhalerao R.P."/>
            <person name="Blaudez D."/>
            <person name="Boerjan W."/>
            <person name="Brun A."/>
            <person name="Brunner A."/>
            <person name="Busov V."/>
            <person name="Campbell M."/>
            <person name="Carlson J."/>
            <person name="Chalot M."/>
            <person name="Chapman J."/>
            <person name="Chen G.L."/>
            <person name="Cooper D."/>
            <person name="Coutinho P.M."/>
            <person name="Couturier J."/>
            <person name="Covert S."/>
            <person name="Cronk Q."/>
            <person name="Cunningham R."/>
            <person name="Davis J."/>
            <person name="Degroeve S."/>
            <person name="Dejardin A."/>
            <person name="Depamphilis C."/>
            <person name="Detter J."/>
            <person name="Dirks B."/>
            <person name="Dubchak I."/>
            <person name="Duplessis S."/>
            <person name="Ehlting J."/>
            <person name="Ellis B."/>
            <person name="Gendler K."/>
            <person name="Goodstein D."/>
            <person name="Gribskov M."/>
            <person name="Grimwood J."/>
            <person name="Groover A."/>
            <person name="Gunter L."/>
            <person name="Hamberger B."/>
            <person name="Heinze B."/>
            <person name="Helariutta Y."/>
            <person name="Henrissat B."/>
            <person name="Holligan D."/>
            <person name="Holt R."/>
            <person name="Huang W."/>
            <person name="Islam-Faridi N."/>
            <person name="Jones S."/>
            <person name="Jones-Rhoades M."/>
            <person name="Jorgensen R."/>
            <person name="Joshi C."/>
            <person name="Kangasjarvi J."/>
            <person name="Karlsson J."/>
            <person name="Kelleher C."/>
            <person name="Kirkpatrick R."/>
            <person name="Kirst M."/>
            <person name="Kohler A."/>
            <person name="Kalluri U."/>
            <person name="Larimer F."/>
            <person name="Leebens-Mack J."/>
            <person name="Leple J.C."/>
            <person name="Locascio P."/>
            <person name="Lou Y."/>
            <person name="Lucas S."/>
            <person name="Martin F."/>
            <person name="Montanini B."/>
            <person name="Napoli C."/>
            <person name="Nelson D.R."/>
            <person name="Nelson C."/>
            <person name="Nieminen K."/>
            <person name="Nilsson O."/>
            <person name="Pereda V."/>
            <person name="Peter G."/>
            <person name="Philippe R."/>
            <person name="Pilate G."/>
            <person name="Poliakov A."/>
            <person name="Razumovskaya J."/>
            <person name="Richardson P."/>
            <person name="Rinaldi C."/>
            <person name="Ritland K."/>
            <person name="Rouze P."/>
            <person name="Ryaboy D."/>
            <person name="Schmutz J."/>
            <person name="Schrader J."/>
            <person name="Segerman B."/>
            <person name="Shin H."/>
            <person name="Siddiqui A."/>
            <person name="Sterky F."/>
            <person name="Terry A."/>
            <person name="Tsai C.J."/>
            <person name="Uberbacher E."/>
            <person name="Unneberg P."/>
            <person name="Vahala J."/>
            <person name="Wall K."/>
            <person name="Wessler S."/>
            <person name="Yang G."/>
            <person name="Yin T."/>
            <person name="Douglas C."/>
            <person name="Marra M."/>
            <person name="Sandberg G."/>
            <person name="Van de Peer Y."/>
            <person name="Rokhsar D."/>
        </authorList>
    </citation>
    <scope>NUCLEOTIDE SEQUENCE [LARGE SCALE GENOMIC DNA]</scope>
    <source>
        <strain evidence="2">cv. Nisqually</strain>
    </source>
</reference>
<dbReference type="InParanoid" id="A0A2K2AIX5"/>
<dbReference type="EMBL" id="CM009294">
    <property type="protein sequence ID" value="PNT37481.1"/>
    <property type="molecule type" value="Genomic_DNA"/>
</dbReference>